<feature type="region of interest" description="Disordered" evidence="1">
    <location>
        <begin position="211"/>
        <end position="234"/>
    </location>
</feature>
<organism evidence="2">
    <name type="scientific">Tanacetum cinerariifolium</name>
    <name type="common">Dalmatian daisy</name>
    <name type="synonym">Chrysanthemum cinerariifolium</name>
    <dbReference type="NCBI Taxonomy" id="118510"/>
    <lineage>
        <taxon>Eukaryota</taxon>
        <taxon>Viridiplantae</taxon>
        <taxon>Streptophyta</taxon>
        <taxon>Embryophyta</taxon>
        <taxon>Tracheophyta</taxon>
        <taxon>Spermatophyta</taxon>
        <taxon>Magnoliopsida</taxon>
        <taxon>eudicotyledons</taxon>
        <taxon>Gunneridae</taxon>
        <taxon>Pentapetalae</taxon>
        <taxon>asterids</taxon>
        <taxon>campanulids</taxon>
        <taxon>Asterales</taxon>
        <taxon>Asteraceae</taxon>
        <taxon>Asteroideae</taxon>
        <taxon>Anthemideae</taxon>
        <taxon>Anthemidinae</taxon>
        <taxon>Tanacetum</taxon>
    </lineage>
</organism>
<dbReference type="EMBL" id="BKCJ010009897">
    <property type="protein sequence ID" value="GEU89142.1"/>
    <property type="molecule type" value="Genomic_DNA"/>
</dbReference>
<evidence type="ECO:0000256" key="1">
    <source>
        <dbReference type="SAM" id="MobiDB-lite"/>
    </source>
</evidence>
<sequence length="294" mass="32320">MRRDLQFNDEDVNGNSPPPKRTVDGVEQTYPPTTAEDKLARKNELKARGALLMALPNEHQIKINSYKNAKSLIEAIEKSFGSTNQAHSSNSANTDSLSDVVIYSFFANQSNGPQLDNEDLQQIDADDLEEMDLKWQMAMLTMRARKFLKKTGRKVGANGSETIGNREHVRRNVTVETTDANALVAQDGFGYDWSDQAKDGPTNFTLMAYTSSGSSSSSNSDTEVNDKSKTGVRYHAVPPPYTGNFMPPKPDLILADVDEYVVSESVTSVPDVVTNKAKSSESKPKSVSESIIED</sequence>
<feature type="region of interest" description="Disordered" evidence="1">
    <location>
        <begin position="1"/>
        <end position="32"/>
    </location>
</feature>
<gene>
    <name evidence="2" type="ORF">Tci_061120</name>
</gene>
<name>A0A6L2NVU4_TANCI</name>
<dbReference type="AlphaFoldDB" id="A0A6L2NVU4"/>
<proteinExistence type="predicted"/>
<reference evidence="2" key="1">
    <citation type="journal article" date="2019" name="Sci. Rep.">
        <title>Draft genome of Tanacetum cinerariifolium, the natural source of mosquito coil.</title>
        <authorList>
            <person name="Yamashiro T."/>
            <person name="Shiraishi A."/>
            <person name="Satake H."/>
            <person name="Nakayama K."/>
        </authorList>
    </citation>
    <scope>NUCLEOTIDE SEQUENCE</scope>
</reference>
<comment type="caution">
    <text evidence="2">The sequence shown here is derived from an EMBL/GenBank/DDBJ whole genome shotgun (WGS) entry which is preliminary data.</text>
</comment>
<protein>
    <submittedName>
        <fullName evidence="2">Uncharacterized protein</fullName>
    </submittedName>
</protein>
<accession>A0A6L2NVU4</accession>
<feature type="region of interest" description="Disordered" evidence="1">
    <location>
        <begin position="265"/>
        <end position="294"/>
    </location>
</feature>
<feature type="compositionally biased region" description="Low complexity" evidence="1">
    <location>
        <begin position="211"/>
        <end position="220"/>
    </location>
</feature>
<evidence type="ECO:0000313" key="2">
    <source>
        <dbReference type="EMBL" id="GEU89142.1"/>
    </source>
</evidence>